<evidence type="ECO:0000313" key="5">
    <source>
        <dbReference type="Proteomes" id="UP000622797"/>
    </source>
</evidence>
<dbReference type="PANTHER" id="PTHR37534">
    <property type="entry name" value="TRANSCRIPTIONAL ACTIVATOR PROTEIN UGA3"/>
    <property type="match status" value="1"/>
</dbReference>
<dbReference type="GO" id="GO:0003700">
    <property type="term" value="F:DNA-binding transcription factor activity"/>
    <property type="evidence" value="ECO:0007669"/>
    <property type="project" value="TreeGrafter"/>
</dbReference>
<accession>A0A8H4TP70</accession>
<keyword evidence="2" id="KW-0539">Nucleus</keyword>
<evidence type="ECO:0000256" key="2">
    <source>
        <dbReference type="ARBA" id="ARBA00023242"/>
    </source>
</evidence>
<evidence type="ECO:0000313" key="4">
    <source>
        <dbReference type="EMBL" id="KAF4961377.1"/>
    </source>
</evidence>
<gene>
    <name evidence="4" type="ORF">FSARC_10193</name>
</gene>
<comment type="caution">
    <text evidence="4">The sequence shown here is derived from an EMBL/GenBank/DDBJ whole genome shotgun (WGS) entry which is preliminary data.</text>
</comment>
<reference evidence="4" key="1">
    <citation type="journal article" date="2020" name="BMC Genomics">
        <title>Correction to: Identification and distribution of gene clusters required for synthesis of sphingolipid metabolism inhibitors in diverse species of the filamentous fungus Fusarium.</title>
        <authorList>
            <person name="Kim H.S."/>
            <person name="Lohmar J.M."/>
            <person name="Busman M."/>
            <person name="Brown D.W."/>
            <person name="Naumann T.A."/>
            <person name="Divon H.H."/>
            <person name="Lysoe E."/>
            <person name="Uhlig S."/>
            <person name="Proctor R.H."/>
        </authorList>
    </citation>
    <scope>NUCLEOTIDE SEQUENCE</scope>
    <source>
        <strain evidence="4">NRRL 20472</strain>
    </source>
</reference>
<evidence type="ECO:0008006" key="6">
    <source>
        <dbReference type="Google" id="ProtNLM"/>
    </source>
</evidence>
<comment type="subcellular location">
    <subcellularLocation>
        <location evidence="1">Nucleus</location>
    </subcellularLocation>
</comment>
<dbReference type="InterPro" id="IPR021858">
    <property type="entry name" value="Fun_TF"/>
</dbReference>
<feature type="region of interest" description="Disordered" evidence="3">
    <location>
        <begin position="114"/>
        <end position="134"/>
    </location>
</feature>
<protein>
    <recommendedName>
        <fullName evidence="6">Acriflavine sensitivity control protein acr-2</fullName>
    </recommendedName>
</protein>
<evidence type="ECO:0000256" key="3">
    <source>
        <dbReference type="SAM" id="MobiDB-lite"/>
    </source>
</evidence>
<name>A0A8H4TP70_9HYPO</name>
<sequence>MRASDRRKFRPYLDGQGLEYGVRQGSRLGFQTRFNADRIIVSGCALLSLSVQVLTHDTVLVDLELSKECVVYNNPSANPFLALMPLMAWSQALSHLMVSISAFHVSHRLIINHSQTPSKNTPPSSNEHGRWYSNSNYDRQKSQMALRTAMSSKQQALQRLKHELQDRPEQNGDAVLATVLLFVNLDVVEFGGRGWKHHLRGAHELVRTRKALIKDENSDSAKWLQYFDTACTTFGILGATLTPSHTLGFQASTPFDSAFLDTLRRSEHQTWIGCPADLLSLLHVLNTLRTMPNESSQRDEIATTLLDGLHTFSPSAWANDFPDPQHYQSRYNLAHAYKAAIGIYASHITGPTSDHPSEPNILDLTQLGVSHMLQIPANDFHIKSLVWPAFVLGAETQRTDLRQKVQGIFQDIWVSSCCYNVRTAAEILDVIWSRQDNDAERTWLDYIWEQDESWLFL</sequence>
<evidence type="ECO:0000256" key="1">
    <source>
        <dbReference type="ARBA" id="ARBA00004123"/>
    </source>
</evidence>
<dbReference type="EMBL" id="JABEXW010000610">
    <property type="protein sequence ID" value="KAF4961377.1"/>
    <property type="molecule type" value="Genomic_DNA"/>
</dbReference>
<reference evidence="4" key="2">
    <citation type="submission" date="2020-05" db="EMBL/GenBank/DDBJ databases">
        <authorList>
            <person name="Kim H.-S."/>
            <person name="Proctor R.H."/>
            <person name="Brown D.W."/>
        </authorList>
    </citation>
    <scope>NUCLEOTIDE SEQUENCE</scope>
    <source>
        <strain evidence="4">NRRL 20472</strain>
    </source>
</reference>
<organism evidence="4 5">
    <name type="scientific">Fusarium sarcochroum</name>
    <dbReference type="NCBI Taxonomy" id="1208366"/>
    <lineage>
        <taxon>Eukaryota</taxon>
        <taxon>Fungi</taxon>
        <taxon>Dikarya</taxon>
        <taxon>Ascomycota</taxon>
        <taxon>Pezizomycotina</taxon>
        <taxon>Sordariomycetes</taxon>
        <taxon>Hypocreomycetidae</taxon>
        <taxon>Hypocreales</taxon>
        <taxon>Nectriaceae</taxon>
        <taxon>Fusarium</taxon>
        <taxon>Fusarium lateritium species complex</taxon>
    </lineage>
</organism>
<dbReference type="PANTHER" id="PTHR37534:SF15">
    <property type="entry name" value="ZN(II)2CYS6 TRANSCRIPTION FACTOR (EUROFUNG)"/>
    <property type="match status" value="1"/>
</dbReference>
<dbReference type="GO" id="GO:0005634">
    <property type="term" value="C:nucleus"/>
    <property type="evidence" value="ECO:0007669"/>
    <property type="project" value="UniProtKB-SubCell"/>
</dbReference>
<dbReference type="Pfam" id="PF11951">
    <property type="entry name" value="Fungal_trans_2"/>
    <property type="match status" value="1"/>
</dbReference>
<keyword evidence="5" id="KW-1185">Reference proteome</keyword>
<dbReference type="OrthoDB" id="5130013at2759"/>
<dbReference type="Proteomes" id="UP000622797">
    <property type="component" value="Unassembled WGS sequence"/>
</dbReference>
<proteinExistence type="predicted"/>
<dbReference type="GO" id="GO:0045944">
    <property type="term" value="P:positive regulation of transcription by RNA polymerase II"/>
    <property type="evidence" value="ECO:0007669"/>
    <property type="project" value="TreeGrafter"/>
</dbReference>
<dbReference type="AlphaFoldDB" id="A0A8H4TP70"/>
<dbReference type="GO" id="GO:0000976">
    <property type="term" value="F:transcription cis-regulatory region binding"/>
    <property type="evidence" value="ECO:0007669"/>
    <property type="project" value="TreeGrafter"/>
</dbReference>